<dbReference type="Gene3D" id="3.40.950.10">
    <property type="entry name" value="Fe-only Hydrogenase (Larger Subunit), Chain L, domain 3"/>
    <property type="match status" value="1"/>
</dbReference>
<dbReference type="InterPro" id="IPR050340">
    <property type="entry name" value="Cytosolic_Fe-S_CAF"/>
</dbReference>
<evidence type="ECO:0000313" key="2">
    <source>
        <dbReference type="EMBL" id="MEX5285147.1"/>
    </source>
</evidence>
<dbReference type="RefSeq" id="WP_368846874.1">
    <property type="nucleotide sequence ID" value="NZ_CP194411.1"/>
</dbReference>
<keyword evidence="3" id="KW-1185">Reference proteome</keyword>
<name>A0ABV3X6D3_9FIRM</name>
<dbReference type="Pfam" id="PF02906">
    <property type="entry name" value="Fe_hyd_lg_C"/>
    <property type="match status" value="1"/>
</dbReference>
<sequence>MQTIENFYHEALKRATGQEEFEYDPEQLNCLFHPSIHEPVWGEEELSDEGKEKPLSKDSRAVLEDVLAGKKAGRKAYVLIAPAFLGQYKDVKTGQIRNAFRKMGFDGLVEVALFADILTLKEALEFDRHIQSESDYVLTSCCCPMWVAMIKKTFQQLMPHVPPSVSPMIAAGRTVKKLYPDALTVFLGPCVAKKTEAKDPDLIGAIDHVLTFQECKDIFDRLGILPQDQSDKKRVYSSEAGRIYAYAGGVSKAVQMTLEQLNPERAIKVRALHANGVAECRQMLNEIMKGEIKANFFEGMGCAGGCVGGPKKLIPQEAAKEHVKAYGKRSPYRTPLDNPYVLELLTRLGFYTLEGLLYDETFFSRKRFS</sequence>
<dbReference type="Proteomes" id="UP001559623">
    <property type="component" value="Unassembled WGS sequence"/>
</dbReference>
<protein>
    <submittedName>
        <fullName evidence="2">[Fe-Fe] hydrogenase large subunit C-terminal domain-containing protein</fullName>
    </submittedName>
</protein>
<dbReference type="PANTHER" id="PTHR11615">
    <property type="entry name" value="NITRATE, FORMATE, IRON DEHYDROGENASE"/>
    <property type="match status" value="1"/>
</dbReference>
<organism evidence="2 3">
    <name type="scientific">Selenomonas sputigena</name>
    <dbReference type="NCBI Taxonomy" id="69823"/>
    <lineage>
        <taxon>Bacteria</taxon>
        <taxon>Bacillati</taxon>
        <taxon>Bacillota</taxon>
        <taxon>Negativicutes</taxon>
        <taxon>Selenomonadales</taxon>
        <taxon>Selenomonadaceae</taxon>
        <taxon>Selenomonas</taxon>
    </lineage>
</organism>
<comment type="caution">
    <text evidence="2">The sequence shown here is derived from an EMBL/GenBank/DDBJ whole genome shotgun (WGS) entry which is preliminary data.</text>
</comment>
<feature type="domain" description="Iron hydrogenase large subunit C-terminal" evidence="1">
    <location>
        <begin position="75"/>
        <end position="310"/>
    </location>
</feature>
<proteinExistence type="predicted"/>
<evidence type="ECO:0000313" key="3">
    <source>
        <dbReference type="Proteomes" id="UP001559623"/>
    </source>
</evidence>
<accession>A0ABV3X6D3</accession>
<evidence type="ECO:0000259" key="1">
    <source>
        <dbReference type="Pfam" id="PF02906"/>
    </source>
</evidence>
<dbReference type="InterPro" id="IPR004108">
    <property type="entry name" value="Fe_hydrogenase_lsu_C"/>
</dbReference>
<reference evidence="2 3" key="1">
    <citation type="submission" date="2023-04" db="EMBL/GenBank/DDBJ databases">
        <title>Genome Sequence of Selenomonas sputigena ATCC 33150.</title>
        <authorList>
            <person name="Miller D.P."/>
            <person name="Anvari S."/>
            <person name="Polson S.W."/>
            <person name="Macdonald M."/>
            <person name="Mcdowell J.V."/>
        </authorList>
    </citation>
    <scope>NUCLEOTIDE SEQUENCE [LARGE SCALE GENOMIC DNA]</scope>
    <source>
        <strain evidence="2 3">ATCC 33150</strain>
    </source>
</reference>
<dbReference type="InterPro" id="IPR009016">
    <property type="entry name" value="Fe_hydrogenase"/>
</dbReference>
<dbReference type="EMBL" id="JARVLH010000003">
    <property type="protein sequence ID" value="MEX5285147.1"/>
    <property type="molecule type" value="Genomic_DNA"/>
</dbReference>
<gene>
    <name evidence="2" type="ORF">QCO44_05775</name>
</gene>
<dbReference type="SUPFAM" id="SSF53920">
    <property type="entry name" value="Fe-only hydrogenase"/>
    <property type="match status" value="1"/>
</dbReference>